<dbReference type="GO" id="GO:0043565">
    <property type="term" value="F:sequence-specific DNA binding"/>
    <property type="evidence" value="ECO:0007669"/>
    <property type="project" value="InterPro"/>
</dbReference>
<evidence type="ECO:0000256" key="3">
    <source>
        <dbReference type="ARBA" id="ARBA00023163"/>
    </source>
</evidence>
<dbReference type="InterPro" id="IPR053142">
    <property type="entry name" value="PchR_regulatory_protein"/>
</dbReference>
<dbReference type="SMART" id="SM00342">
    <property type="entry name" value="HTH_ARAC"/>
    <property type="match status" value="1"/>
</dbReference>
<dbReference type="PROSITE" id="PS00041">
    <property type="entry name" value="HTH_ARAC_FAMILY_1"/>
    <property type="match status" value="1"/>
</dbReference>
<dbReference type="Pfam" id="PF12833">
    <property type="entry name" value="HTH_18"/>
    <property type="match status" value="1"/>
</dbReference>
<reference evidence="5 6" key="1">
    <citation type="submission" date="2019-03" db="EMBL/GenBank/DDBJ databases">
        <title>Genomic Encyclopedia of Archaeal and Bacterial Type Strains, Phase II (KMG-II): from individual species to whole genera.</title>
        <authorList>
            <person name="Goeker M."/>
        </authorList>
    </citation>
    <scope>NUCLEOTIDE SEQUENCE [LARGE SCALE GENOMIC DNA]</scope>
    <source>
        <strain evidence="5 6">DSM 15388</strain>
    </source>
</reference>
<evidence type="ECO:0000256" key="2">
    <source>
        <dbReference type="ARBA" id="ARBA00023125"/>
    </source>
</evidence>
<dbReference type="SUPFAM" id="SSF46689">
    <property type="entry name" value="Homeodomain-like"/>
    <property type="match status" value="1"/>
</dbReference>
<dbReference type="PROSITE" id="PS01124">
    <property type="entry name" value="HTH_ARAC_FAMILY_2"/>
    <property type="match status" value="1"/>
</dbReference>
<protein>
    <submittedName>
        <fullName evidence="5">Helix-turn-helix protein</fullName>
    </submittedName>
</protein>
<proteinExistence type="predicted"/>
<dbReference type="RefSeq" id="WP_165901921.1">
    <property type="nucleotide sequence ID" value="NZ_SLZR01000012.1"/>
</dbReference>
<dbReference type="InterPro" id="IPR018060">
    <property type="entry name" value="HTH_AraC"/>
</dbReference>
<evidence type="ECO:0000313" key="5">
    <source>
        <dbReference type="EMBL" id="TCS39774.1"/>
    </source>
</evidence>
<feature type="domain" description="HTH araC/xylS-type" evidence="4">
    <location>
        <begin position="210"/>
        <end position="308"/>
    </location>
</feature>
<evidence type="ECO:0000256" key="1">
    <source>
        <dbReference type="ARBA" id="ARBA00023015"/>
    </source>
</evidence>
<evidence type="ECO:0000259" key="4">
    <source>
        <dbReference type="PROSITE" id="PS01124"/>
    </source>
</evidence>
<sequence length="326" mass="37171">MDSPFKGLKSKDPNKKTILGSFNLHYHLGGVEIHINRSTEIKNLSISSKLSPQLSFSILFEGEIDFSLGRTIHHIGNRYNHAVECSAYVLEREETFTRYLKDGMTISKMNVSVGYDWLISRCHSEHQHQQINKLFKQHAVIHHWPACNRVIELANLLMNNDDIDIEQTLQNEYRAIELVSMCVKILIDSLKEQKTKIITSNRDLLEEGRTTLKQAVNTCIPECDNLEDIADKLKLSVSTLQRRFKQEHGITVIKYVRAQKLEMARSGLLFNNLSIGEASYLAGYTHASNFVTAFKKQFGITPSTLILQLQKRIPIANSSEDNRALS</sequence>
<keyword evidence="6" id="KW-1185">Reference proteome</keyword>
<dbReference type="InterPro" id="IPR009057">
    <property type="entry name" value="Homeodomain-like_sf"/>
</dbReference>
<gene>
    <name evidence="5" type="ORF">BCF53_11259</name>
</gene>
<keyword evidence="3" id="KW-0804">Transcription</keyword>
<dbReference type="Gene3D" id="1.10.10.60">
    <property type="entry name" value="Homeodomain-like"/>
    <property type="match status" value="1"/>
</dbReference>
<dbReference type="PANTHER" id="PTHR47893">
    <property type="entry name" value="REGULATORY PROTEIN PCHR"/>
    <property type="match status" value="1"/>
</dbReference>
<dbReference type="GO" id="GO:0003700">
    <property type="term" value="F:DNA-binding transcription factor activity"/>
    <property type="evidence" value="ECO:0007669"/>
    <property type="project" value="InterPro"/>
</dbReference>
<keyword evidence="1" id="KW-0805">Transcription regulation</keyword>
<dbReference type="InterPro" id="IPR018062">
    <property type="entry name" value="HTH_AraC-typ_CS"/>
</dbReference>
<accession>A0A4R3I3B1</accession>
<organism evidence="5 6">
    <name type="scientific">Reinekea marinisedimentorum</name>
    <dbReference type="NCBI Taxonomy" id="230495"/>
    <lineage>
        <taxon>Bacteria</taxon>
        <taxon>Pseudomonadati</taxon>
        <taxon>Pseudomonadota</taxon>
        <taxon>Gammaproteobacteria</taxon>
        <taxon>Oceanospirillales</taxon>
        <taxon>Saccharospirillaceae</taxon>
        <taxon>Reinekea</taxon>
    </lineage>
</organism>
<dbReference type="PANTHER" id="PTHR47893:SF1">
    <property type="entry name" value="REGULATORY PROTEIN PCHR"/>
    <property type="match status" value="1"/>
</dbReference>
<dbReference type="Proteomes" id="UP000295793">
    <property type="component" value="Unassembled WGS sequence"/>
</dbReference>
<name>A0A4R3I3B1_9GAMM</name>
<evidence type="ECO:0000313" key="6">
    <source>
        <dbReference type="Proteomes" id="UP000295793"/>
    </source>
</evidence>
<dbReference type="AlphaFoldDB" id="A0A4R3I3B1"/>
<keyword evidence="2" id="KW-0238">DNA-binding</keyword>
<comment type="caution">
    <text evidence="5">The sequence shown here is derived from an EMBL/GenBank/DDBJ whole genome shotgun (WGS) entry which is preliminary data.</text>
</comment>
<dbReference type="EMBL" id="SLZR01000012">
    <property type="protein sequence ID" value="TCS39774.1"/>
    <property type="molecule type" value="Genomic_DNA"/>
</dbReference>